<evidence type="ECO:0000313" key="2">
    <source>
        <dbReference type="Proteomes" id="UP001390339"/>
    </source>
</evidence>
<gene>
    <name evidence="1" type="ORF">PGQ11_008100</name>
</gene>
<sequence>MGLPAILFAEQEVAPDDPDLFMDVKEGRREVPAYLVLRFSESLAQRLQLGDLTLFFFQILLQIPQGGHHAILFAVGLLLVFTPSPNGTRRASQPSHCIADT</sequence>
<dbReference type="EMBL" id="JAPCWZ010000005">
    <property type="protein sequence ID" value="KAK8861865.1"/>
    <property type="molecule type" value="Genomic_DNA"/>
</dbReference>
<name>A0ABR2IDZ7_9PEZI</name>
<protein>
    <submittedName>
        <fullName evidence="1">Uncharacterized protein</fullName>
    </submittedName>
</protein>
<keyword evidence="2" id="KW-1185">Reference proteome</keyword>
<comment type="caution">
    <text evidence="1">The sequence shown here is derived from an EMBL/GenBank/DDBJ whole genome shotgun (WGS) entry which is preliminary data.</text>
</comment>
<proteinExistence type="predicted"/>
<reference evidence="1 2" key="1">
    <citation type="journal article" date="2024" name="IMA Fungus">
        <title>Apiospora arundinis, a panoply of carbohydrate-active enzymes and secondary metabolites.</title>
        <authorList>
            <person name="Sorensen T."/>
            <person name="Petersen C."/>
            <person name="Muurmann A.T."/>
            <person name="Christiansen J.V."/>
            <person name="Brundto M.L."/>
            <person name="Overgaard C.K."/>
            <person name="Boysen A.T."/>
            <person name="Wollenberg R.D."/>
            <person name="Larsen T.O."/>
            <person name="Sorensen J.L."/>
            <person name="Nielsen K.L."/>
            <person name="Sondergaard T.E."/>
        </authorList>
    </citation>
    <scope>NUCLEOTIDE SEQUENCE [LARGE SCALE GENOMIC DNA]</scope>
    <source>
        <strain evidence="1 2">AAU 773</strain>
    </source>
</reference>
<evidence type="ECO:0000313" key="1">
    <source>
        <dbReference type="EMBL" id="KAK8861865.1"/>
    </source>
</evidence>
<accession>A0ABR2IDZ7</accession>
<dbReference type="Proteomes" id="UP001390339">
    <property type="component" value="Unassembled WGS sequence"/>
</dbReference>
<organism evidence="1 2">
    <name type="scientific">Apiospora arundinis</name>
    <dbReference type="NCBI Taxonomy" id="335852"/>
    <lineage>
        <taxon>Eukaryota</taxon>
        <taxon>Fungi</taxon>
        <taxon>Dikarya</taxon>
        <taxon>Ascomycota</taxon>
        <taxon>Pezizomycotina</taxon>
        <taxon>Sordariomycetes</taxon>
        <taxon>Xylariomycetidae</taxon>
        <taxon>Amphisphaeriales</taxon>
        <taxon>Apiosporaceae</taxon>
        <taxon>Apiospora</taxon>
    </lineage>
</organism>